<reference evidence="3 4" key="1">
    <citation type="submission" date="2022-08" db="EMBL/GenBank/DDBJ databases">
        <title>Proteogenomics of the novel Dehalobacterium formicoaceticum strain EZ94 highlights a key role of methyltransferases during anaerobic dichloromethane degradation.</title>
        <authorList>
            <person name="Wasmund K."/>
        </authorList>
    </citation>
    <scope>NUCLEOTIDE SEQUENCE [LARGE SCALE GENOMIC DNA]</scope>
    <source>
        <strain evidence="3 4">EZ94</strain>
    </source>
</reference>
<dbReference type="Proteomes" id="UP001524944">
    <property type="component" value="Unassembled WGS sequence"/>
</dbReference>
<name>A0ABT1Y0Z1_9FIRM</name>
<evidence type="ECO:0000256" key="1">
    <source>
        <dbReference type="ARBA" id="ARBA00006226"/>
    </source>
</evidence>
<proteinExistence type="inferred from homology"/>
<sequence length="119" mass="14308">MKYSILFDKNADKQLRKIDITQQRIIVNWLVNNLENTYNPRIFGKSLKGNLKDYWRYRVGDYRIIAEINDDEVKILIIEIGHRKIFIKSSDWKNRGDRHLYSLVKRKADLKVIDTKLEI</sequence>
<gene>
    <name evidence="3" type="ORF">NVS47_03055</name>
</gene>
<dbReference type="InterPro" id="IPR007712">
    <property type="entry name" value="RelE/ParE_toxin"/>
</dbReference>
<evidence type="ECO:0000256" key="2">
    <source>
        <dbReference type="ARBA" id="ARBA00022649"/>
    </source>
</evidence>
<evidence type="ECO:0000313" key="3">
    <source>
        <dbReference type="EMBL" id="MCR6544500.1"/>
    </source>
</evidence>
<dbReference type="SUPFAM" id="SSF143011">
    <property type="entry name" value="RelE-like"/>
    <property type="match status" value="1"/>
</dbReference>
<dbReference type="Gene3D" id="3.30.2310.20">
    <property type="entry name" value="RelE-like"/>
    <property type="match status" value="1"/>
</dbReference>
<evidence type="ECO:0000313" key="4">
    <source>
        <dbReference type="Proteomes" id="UP001524944"/>
    </source>
</evidence>
<comment type="caution">
    <text evidence="3">The sequence shown here is derived from an EMBL/GenBank/DDBJ whole genome shotgun (WGS) entry which is preliminary data.</text>
</comment>
<dbReference type="InterPro" id="IPR035093">
    <property type="entry name" value="RelE/ParE_toxin_dom_sf"/>
</dbReference>
<dbReference type="RefSeq" id="WP_089609964.1">
    <property type="nucleotide sequence ID" value="NZ_CP022121.1"/>
</dbReference>
<dbReference type="EMBL" id="JANPWE010000001">
    <property type="protein sequence ID" value="MCR6544500.1"/>
    <property type="molecule type" value="Genomic_DNA"/>
</dbReference>
<keyword evidence="2" id="KW-1277">Toxin-antitoxin system</keyword>
<protein>
    <submittedName>
        <fullName evidence="3">Type II toxin-antitoxin system RelE/ParE family toxin</fullName>
    </submittedName>
</protein>
<comment type="similarity">
    <text evidence="1">Belongs to the RelE toxin family.</text>
</comment>
<accession>A0ABT1Y0Z1</accession>
<dbReference type="PANTHER" id="PTHR35601:SF1">
    <property type="entry name" value="TOXIN RELE"/>
    <property type="match status" value="1"/>
</dbReference>
<dbReference type="PANTHER" id="PTHR35601">
    <property type="entry name" value="TOXIN RELE"/>
    <property type="match status" value="1"/>
</dbReference>
<organism evidence="3 4">
    <name type="scientific">Dehalobacterium formicoaceticum</name>
    <dbReference type="NCBI Taxonomy" id="51515"/>
    <lineage>
        <taxon>Bacteria</taxon>
        <taxon>Bacillati</taxon>
        <taxon>Bacillota</taxon>
        <taxon>Clostridia</taxon>
        <taxon>Eubacteriales</taxon>
        <taxon>Peptococcaceae</taxon>
        <taxon>Dehalobacterium</taxon>
    </lineage>
</organism>
<dbReference type="Pfam" id="PF05016">
    <property type="entry name" value="ParE_toxin"/>
    <property type="match status" value="1"/>
</dbReference>
<keyword evidence="4" id="KW-1185">Reference proteome</keyword>
<dbReference type="NCBIfam" id="TIGR02385">
    <property type="entry name" value="RelE_StbE"/>
    <property type="match status" value="1"/>
</dbReference>